<keyword evidence="4" id="KW-1185">Reference proteome</keyword>
<dbReference type="EMBL" id="CAADRA010006024">
    <property type="protein sequence ID" value="VFT93684.1"/>
    <property type="molecule type" value="Genomic_DNA"/>
</dbReference>
<dbReference type="AlphaFoldDB" id="A0A485L6P3"/>
<organism evidence="3 4">
    <name type="scientific">Aphanomyces stellatus</name>
    <dbReference type="NCBI Taxonomy" id="120398"/>
    <lineage>
        <taxon>Eukaryota</taxon>
        <taxon>Sar</taxon>
        <taxon>Stramenopiles</taxon>
        <taxon>Oomycota</taxon>
        <taxon>Saprolegniomycetes</taxon>
        <taxon>Saprolegniales</taxon>
        <taxon>Verrucalvaceae</taxon>
        <taxon>Aphanomyces</taxon>
    </lineage>
</organism>
<evidence type="ECO:0000313" key="2">
    <source>
        <dbReference type="EMBL" id="KAF0691926.1"/>
    </source>
</evidence>
<evidence type="ECO:0000256" key="1">
    <source>
        <dbReference type="ARBA" id="ARBA00009207"/>
    </source>
</evidence>
<dbReference type="GO" id="GO:0030289">
    <property type="term" value="C:protein phosphatase 4 complex"/>
    <property type="evidence" value="ECO:0007669"/>
    <property type="project" value="InterPro"/>
</dbReference>
<accession>A0A485L6P3</accession>
<protein>
    <submittedName>
        <fullName evidence="3">Aste57867_16922 protein</fullName>
    </submittedName>
</protein>
<evidence type="ECO:0000313" key="4">
    <source>
        <dbReference type="Proteomes" id="UP000332933"/>
    </source>
</evidence>
<dbReference type="GO" id="GO:0005737">
    <property type="term" value="C:cytoplasm"/>
    <property type="evidence" value="ECO:0007669"/>
    <property type="project" value="TreeGrafter"/>
</dbReference>
<dbReference type="GO" id="GO:0019888">
    <property type="term" value="F:protein phosphatase regulator activity"/>
    <property type="evidence" value="ECO:0007669"/>
    <property type="project" value="InterPro"/>
</dbReference>
<name>A0A485L6P3_9STRA</name>
<dbReference type="Pfam" id="PF09184">
    <property type="entry name" value="PPP4R2"/>
    <property type="match status" value="1"/>
</dbReference>
<proteinExistence type="inferred from homology"/>
<dbReference type="Proteomes" id="UP000332933">
    <property type="component" value="Unassembled WGS sequence"/>
</dbReference>
<evidence type="ECO:0000313" key="3">
    <source>
        <dbReference type="EMBL" id="VFT93684.1"/>
    </source>
</evidence>
<dbReference type="GO" id="GO:0005634">
    <property type="term" value="C:nucleus"/>
    <property type="evidence" value="ECO:0007669"/>
    <property type="project" value="TreeGrafter"/>
</dbReference>
<sequence>MRVVSPLELPPPKMEEREIAENEQALAVFANGELTEETFAAHPPLGRILEQLRDTGILYYDWNRLKCVILFKVKAALHMYDTTGPSSEEEIDRVELFETITARATPPFTLQRLIEVVVAPKAYYRLSSKFLNAVHKFFEVSSLADVDDPRAPRLAVAQRKLPTSIRQFID</sequence>
<dbReference type="OrthoDB" id="341898at2759"/>
<gene>
    <name evidence="3" type="primary">Aste57867_16922</name>
    <name evidence="2" type="ORF">As57867_016864</name>
    <name evidence="3" type="ORF">ASTE57867_16922</name>
</gene>
<dbReference type="PANTHER" id="PTHR16487">
    <property type="entry name" value="PPP4R2-RELATED PROTEIN"/>
    <property type="match status" value="1"/>
</dbReference>
<dbReference type="PANTHER" id="PTHR16487:SF0">
    <property type="entry name" value="PROTEIN PHOSPHATASE 4 REGULATORY SUBUNIT 2-RELATED"/>
    <property type="match status" value="1"/>
</dbReference>
<comment type="similarity">
    <text evidence="1">Belongs to the PPP4R2 family.</text>
</comment>
<dbReference type="EMBL" id="VJMH01006003">
    <property type="protein sequence ID" value="KAF0691926.1"/>
    <property type="molecule type" value="Genomic_DNA"/>
</dbReference>
<reference evidence="3 4" key="1">
    <citation type="submission" date="2019-03" db="EMBL/GenBank/DDBJ databases">
        <authorList>
            <person name="Gaulin E."/>
            <person name="Dumas B."/>
        </authorList>
    </citation>
    <scope>NUCLEOTIDE SEQUENCE [LARGE SCALE GENOMIC DNA]</scope>
    <source>
        <strain evidence="3">CBS 568.67</strain>
    </source>
</reference>
<reference evidence="2" key="2">
    <citation type="submission" date="2019-06" db="EMBL/GenBank/DDBJ databases">
        <title>Genomics analysis of Aphanomyces spp. identifies a new class of oomycete effector associated with host adaptation.</title>
        <authorList>
            <person name="Gaulin E."/>
        </authorList>
    </citation>
    <scope>NUCLEOTIDE SEQUENCE</scope>
    <source>
        <strain evidence="2">CBS 578.67</strain>
    </source>
</reference>
<dbReference type="InterPro" id="IPR015267">
    <property type="entry name" value="PPP4R2"/>
</dbReference>